<dbReference type="STRING" id="54.SAMN02745121_08713"/>
<dbReference type="Proteomes" id="UP000199400">
    <property type="component" value="Unassembled WGS sequence"/>
</dbReference>
<name>A0A1I2IIT5_9BACT</name>
<proteinExistence type="predicted"/>
<protein>
    <recommendedName>
        <fullName evidence="3">Phospholipase/carboxylesterase</fullName>
    </recommendedName>
</protein>
<accession>A0A1I2IIT5</accession>
<evidence type="ECO:0008006" key="3">
    <source>
        <dbReference type="Google" id="ProtNLM"/>
    </source>
</evidence>
<dbReference type="InterPro" id="IPR029058">
    <property type="entry name" value="AB_hydrolase_fold"/>
</dbReference>
<evidence type="ECO:0000313" key="2">
    <source>
        <dbReference type="Proteomes" id="UP000199400"/>
    </source>
</evidence>
<keyword evidence="2" id="KW-1185">Reference proteome</keyword>
<gene>
    <name evidence="1" type="ORF">SAMN02745121_08713</name>
</gene>
<evidence type="ECO:0000313" key="1">
    <source>
        <dbReference type="EMBL" id="SFF41558.1"/>
    </source>
</evidence>
<reference evidence="2" key="1">
    <citation type="submission" date="2016-10" db="EMBL/GenBank/DDBJ databases">
        <authorList>
            <person name="Varghese N."/>
            <person name="Submissions S."/>
        </authorList>
    </citation>
    <scope>NUCLEOTIDE SEQUENCE [LARGE SCALE GENOMIC DNA]</scope>
    <source>
        <strain evidence="2">ATCC 25963</strain>
    </source>
</reference>
<sequence>MFWAVVTTVITTALFAKNRKSGAPAPSGPPALSPGAPAGQELQQLALHQALVGRLDGATYTPGPGAELLPMVVLLHGEGDDPAALRSVLPPSRPLRVVTLLGRLDDGNGRRRYLDPLLQGTALRTAQLRETDDIGLAVIAATQRFPVDGALVIVGVGGAGAMALAEAMRGPAWFRAAFGAGGVLTADWVPDGKAPASPPRLFKLSYGDAVGFDQLAAQKAAGLGWPLVVDQGDVDVIGASPDAATVRAWLATRWSEEGLGAG</sequence>
<organism evidence="1 2">
    <name type="scientific">Nannocystis exedens</name>
    <dbReference type="NCBI Taxonomy" id="54"/>
    <lineage>
        <taxon>Bacteria</taxon>
        <taxon>Pseudomonadati</taxon>
        <taxon>Myxococcota</taxon>
        <taxon>Polyangia</taxon>
        <taxon>Nannocystales</taxon>
        <taxon>Nannocystaceae</taxon>
        <taxon>Nannocystis</taxon>
    </lineage>
</organism>
<dbReference type="EMBL" id="FOMX01000067">
    <property type="protein sequence ID" value="SFF41558.1"/>
    <property type="molecule type" value="Genomic_DNA"/>
</dbReference>
<dbReference type="SUPFAM" id="SSF53474">
    <property type="entry name" value="alpha/beta-Hydrolases"/>
    <property type="match status" value="1"/>
</dbReference>
<dbReference type="Gene3D" id="3.40.50.1820">
    <property type="entry name" value="alpha/beta hydrolase"/>
    <property type="match status" value="1"/>
</dbReference>
<dbReference type="RefSeq" id="WP_096331022.1">
    <property type="nucleotide sequence ID" value="NZ_FOMX01000067.1"/>
</dbReference>
<dbReference type="AlphaFoldDB" id="A0A1I2IIT5"/>